<dbReference type="OrthoDB" id="3907302at2759"/>
<dbReference type="eggNOG" id="KOG3946">
    <property type="taxonomic scope" value="Eukaryota"/>
</dbReference>
<dbReference type="InterPro" id="IPR007484">
    <property type="entry name" value="Peptidase_M28"/>
</dbReference>
<dbReference type="KEGG" id="dan:6493307"/>
<dbReference type="HOGENOM" id="CLU_045003_1_0_1"/>
<sequence length="327" mass="37859">MLLKVVLVILFIYLIVLILLNVKTELETTFNFSQDIEHFNATLAQLLKPRYPGSFGHEQVIVYLMDELKKLGFGVISDKFYLEAHFTNVMGIWNEKAKEMLVLSCHYDSQSPREGENETYLGATDGAVPCAIILNVVKTLGPYLRSSLRSQTDLGILLIFFDGYKPLPQYHIDLNRFMGSQRFIDVQPVNLKRMVLLIHFNYIGAANQTYMSCFEYTNYLHDKIADIEQDLQESGELQGSHILFQKLQIPYYGLPGDFYPFYENDVPVLNIAPEHFSEFHNTPEDNVDKLHWPTILNMVKIMQRFVHGILDNTVLEWDDTYDTDHDD</sequence>
<dbReference type="InParanoid" id="B3M3K6"/>
<reference evidence="7 8" key="1">
    <citation type="journal article" date="2007" name="Nature">
        <title>Evolution of genes and genomes on the Drosophila phylogeny.</title>
        <authorList>
            <consortium name="Drosophila 12 Genomes Consortium"/>
            <person name="Clark A.G."/>
            <person name="Eisen M.B."/>
            <person name="Smith D.R."/>
            <person name="Bergman C.M."/>
            <person name="Oliver B."/>
            <person name="Markow T.A."/>
            <person name="Kaufman T.C."/>
            <person name="Kellis M."/>
            <person name="Gelbart W."/>
            <person name="Iyer V.N."/>
            <person name="Pollard D.A."/>
            <person name="Sackton T.B."/>
            <person name="Larracuente A.M."/>
            <person name="Singh N.D."/>
            <person name="Abad J.P."/>
            <person name="Abt D.N."/>
            <person name="Adryan B."/>
            <person name="Aguade M."/>
            <person name="Akashi H."/>
            <person name="Anderson W.W."/>
            <person name="Aquadro C.F."/>
            <person name="Ardell D.H."/>
            <person name="Arguello R."/>
            <person name="Artieri C.G."/>
            <person name="Barbash D.A."/>
            <person name="Barker D."/>
            <person name="Barsanti P."/>
            <person name="Batterham P."/>
            <person name="Batzoglou S."/>
            <person name="Begun D."/>
            <person name="Bhutkar A."/>
            <person name="Blanco E."/>
            <person name="Bosak S.A."/>
            <person name="Bradley R.K."/>
            <person name="Brand A.D."/>
            <person name="Brent M.R."/>
            <person name="Brooks A.N."/>
            <person name="Brown R.H."/>
            <person name="Butlin R.K."/>
            <person name="Caggese C."/>
            <person name="Calvi B.R."/>
            <person name="Bernardo de Carvalho A."/>
            <person name="Caspi A."/>
            <person name="Castrezana S."/>
            <person name="Celniker S.E."/>
            <person name="Chang J.L."/>
            <person name="Chapple C."/>
            <person name="Chatterji S."/>
            <person name="Chinwalla A."/>
            <person name="Civetta A."/>
            <person name="Clifton S.W."/>
            <person name="Comeron J.M."/>
            <person name="Costello J.C."/>
            <person name="Coyne J.A."/>
            <person name="Daub J."/>
            <person name="David R.G."/>
            <person name="Delcher A.L."/>
            <person name="Delehaunty K."/>
            <person name="Do C.B."/>
            <person name="Ebling H."/>
            <person name="Edwards K."/>
            <person name="Eickbush T."/>
            <person name="Evans J.D."/>
            <person name="Filipski A."/>
            <person name="Findeiss S."/>
            <person name="Freyhult E."/>
            <person name="Fulton L."/>
            <person name="Fulton R."/>
            <person name="Garcia A.C."/>
            <person name="Gardiner A."/>
            <person name="Garfield D.A."/>
            <person name="Garvin B.E."/>
            <person name="Gibson G."/>
            <person name="Gilbert D."/>
            <person name="Gnerre S."/>
            <person name="Godfrey J."/>
            <person name="Good R."/>
            <person name="Gotea V."/>
            <person name="Gravely B."/>
            <person name="Greenberg A.J."/>
            <person name="Griffiths-Jones S."/>
            <person name="Gross S."/>
            <person name="Guigo R."/>
            <person name="Gustafson E.A."/>
            <person name="Haerty W."/>
            <person name="Hahn M.W."/>
            <person name="Halligan D.L."/>
            <person name="Halpern A.L."/>
            <person name="Halter G.M."/>
            <person name="Han M.V."/>
            <person name="Heger A."/>
            <person name="Hillier L."/>
            <person name="Hinrichs A.S."/>
            <person name="Holmes I."/>
            <person name="Hoskins R.A."/>
            <person name="Hubisz M.J."/>
            <person name="Hultmark D."/>
            <person name="Huntley M.A."/>
            <person name="Jaffe D.B."/>
            <person name="Jagadeeshan S."/>
            <person name="Jeck W.R."/>
            <person name="Johnson J."/>
            <person name="Jones C.D."/>
            <person name="Jordan W.C."/>
            <person name="Karpen G.H."/>
            <person name="Kataoka E."/>
            <person name="Keightley P.D."/>
            <person name="Kheradpour P."/>
            <person name="Kirkness E.F."/>
            <person name="Koerich L.B."/>
            <person name="Kristiansen K."/>
            <person name="Kudrna D."/>
            <person name="Kulathinal R.J."/>
            <person name="Kumar S."/>
            <person name="Kwok R."/>
            <person name="Lander E."/>
            <person name="Langley C.H."/>
            <person name="Lapoint R."/>
            <person name="Lazzaro B.P."/>
            <person name="Lee S.J."/>
            <person name="Levesque L."/>
            <person name="Li R."/>
            <person name="Lin C.F."/>
            <person name="Lin M.F."/>
            <person name="Lindblad-Toh K."/>
            <person name="Llopart A."/>
            <person name="Long M."/>
            <person name="Low L."/>
            <person name="Lozovsky E."/>
            <person name="Lu J."/>
            <person name="Luo M."/>
            <person name="Machado C.A."/>
            <person name="Makalowski W."/>
            <person name="Marzo M."/>
            <person name="Matsuda M."/>
            <person name="Matzkin L."/>
            <person name="McAllister B."/>
            <person name="McBride C.S."/>
            <person name="McKernan B."/>
            <person name="McKernan K."/>
            <person name="Mendez-Lago M."/>
            <person name="Minx P."/>
            <person name="Mollenhauer M.U."/>
            <person name="Montooth K."/>
            <person name="Mount S.M."/>
            <person name="Mu X."/>
            <person name="Myers E."/>
            <person name="Negre B."/>
            <person name="Newfeld S."/>
            <person name="Nielsen R."/>
            <person name="Noor M.A."/>
            <person name="O'Grady P."/>
            <person name="Pachter L."/>
            <person name="Papaceit M."/>
            <person name="Parisi M.J."/>
            <person name="Parisi M."/>
            <person name="Parts L."/>
            <person name="Pedersen J.S."/>
            <person name="Pesole G."/>
            <person name="Phillippy A.M."/>
            <person name="Ponting C.P."/>
            <person name="Pop M."/>
            <person name="Porcelli D."/>
            <person name="Powell J.R."/>
            <person name="Prohaska S."/>
            <person name="Pruitt K."/>
            <person name="Puig M."/>
            <person name="Quesneville H."/>
            <person name="Ram K.R."/>
            <person name="Rand D."/>
            <person name="Rasmussen M.D."/>
            <person name="Reed L.K."/>
            <person name="Reenan R."/>
            <person name="Reily A."/>
            <person name="Remington K.A."/>
            <person name="Rieger T.T."/>
            <person name="Ritchie M.G."/>
            <person name="Robin C."/>
            <person name="Rogers Y.H."/>
            <person name="Rohde C."/>
            <person name="Rozas J."/>
            <person name="Rubenfield M.J."/>
            <person name="Ruiz A."/>
            <person name="Russo S."/>
            <person name="Salzberg S.L."/>
            <person name="Sanchez-Gracia A."/>
            <person name="Saranga D.J."/>
            <person name="Sato H."/>
            <person name="Schaeffer S.W."/>
            <person name="Schatz M.C."/>
            <person name="Schlenke T."/>
            <person name="Schwartz R."/>
            <person name="Segarra C."/>
            <person name="Singh R.S."/>
            <person name="Sirot L."/>
            <person name="Sirota M."/>
            <person name="Sisneros N.B."/>
            <person name="Smith C.D."/>
            <person name="Smith T.F."/>
            <person name="Spieth J."/>
            <person name="Stage D.E."/>
            <person name="Stark A."/>
            <person name="Stephan W."/>
            <person name="Strausberg R.L."/>
            <person name="Strempel S."/>
            <person name="Sturgill D."/>
            <person name="Sutton G."/>
            <person name="Sutton G.G."/>
            <person name="Tao W."/>
            <person name="Teichmann S."/>
            <person name="Tobari Y.N."/>
            <person name="Tomimura Y."/>
            <person name="Tsolas J.M."/>
            <person name="Valente V.L."/>
            <person name="Venter E."/>
            <person name="Venter J.C."/>
            <person name="Vicario S."/>
            <person name="Vieira F.G."/>
            <person name="Vilella A.J."/>
            <person name="Villasante A."/>
            <person name="Walenz B."/>
            <person name="Wang J."/>
            <person name="Wasserman M."/>
            <person name="Watts T."/>
            <person name="Wilson D."/>
            <person name="Wilson R.K."/>
            <person name="Wing R.A."/>
            <person name="Wolfner M.F."/>
            <person name="Wong A."/>
            <person name="Wong G.K."/>
            <person name="Wu C.I."/>
            <person name="Wu G."/>
            <person name="Yamamoto D."/>
            <person name="Yang H.P."/>
            <person name="Yang S.P."/>
            <person name="Yorke J.A."/>
            <person name="Yoshida K."/>
            <person name="Zdobnov E."/>
            <person name="Zhang P."/>
            <person name="Zhang Y."/>
            <person name="Zimin A.V."/>
            <person name="Baldwin J."/>
            <person name="Abdouelleil A."/>
            <person name="Abdulkadir J."/>
            <person name="Abebe A."/>
            <person name="Abera B."/>
            <person name="Abreu J."/>
            <person name="Acer S.C."/>
            <person name="Aftuck L."/>
            <person name="Alexander A."/>
            <person name="An P."/>
            <person name="Anderson E."/>
            <person name="Anderson S."/>
            <person name="Arachi H."/>
            <person name="Azer M."/>
            <person name="Bachantsang P."/>
            <person name="Barry A."/>
            <person name="Bayul T."/>
            <person name="Berlin A."/>
            <person name="Bessette D."/>
            <person name="Bloom T."/>
            <person name="Blye J."/>
            <person name="Boguslavskiy L."/>
            <person name="Bonnet C."/>
            <person name="Boukhgalter B."/>
            <person name="Bourzgui I."/>
            <person name="Brown A."/>
            <person name="Cahill P."/>
            <person name="Channer S."/>
            <person name="Cheshatsang Y."/>
            <person name="Chuda L."/>
            <person name="Citroen M."/>
            <person name="Collymore A."/>
            <person name="Cooke P."/>
            <person name="Costello M."/>
            <person name="D'Aco K."/>
            <person name="Daza R."/>
            <person name="De Haan G."/>
            <person name="DeGray S."/>
            <person name="DeMaso C."/>
            <person name="Dhargay N."/>
            <person name="Dooley K."/>
            <person name="Dooley E."/>
            <person name="Doricent M."/>
            <person name="Dorje P."/>
            <person name="Dorjee K."/>
            <person name="Dupes A."/>
            <person name="Elong R."/>
            <person name="Falk J."/>
            <person name="Farina A."/>
            <person name="Faro S."/>
            <person name="Ferguson D."/>
            <person name="Fisher S."/>
            <person name="Foley C.D."/>
            <person name="Franke A."/>
            <person name="Friedrich D."/>
            <person name="Gadbois L."/>
            <person name="Gearin G."/>
            <person name="Gearin C.R."/>
            <person name="Giannoukos G."/>
            <person name="Goode T."/>
            <person name="Graham J."/>
            <person name="Grandbois E."/>
            <person name="Grewal S."/>
            <person name="Gyaltsen K."/>
            <person name="Hafez N."/>
            <person name="Hagos B."/>
            <person name="Hall J."/>
            <person name="Henson C."/>
            <person name="Hollinger A."/>
            <person name="Honan T."/>
            <person name="Huard M.D."/>
            <person name="Hughes L."/>
            <person name="Hurhula B."/>
            <person name="Husby M.E."/>
            <person name="Kamat A."/>
            <person name="Kanga B."/>
            <person name="Kashin S."/>
            <person name="Khazanovich D."/>
            <person name="Kisner P."/>
            <person name="Lance K."/>
            <person name="Lara M."/>
            <person name="Lee W."/>
            <person name="Lennon N."/>
            <person name="Letendre F."/>
            <person name="LeVine R."/>
            <person name="Lipovsky A."/>
            <person name="Liu X."/>
            <person name="Liu J."/>
            <person name="Liu S."/>
            <person name="Lokyitsang T."/>
            <person name="Lokyitsang Y."/>
            <person name="Lubonja R."/>
            <person name="Lui A."/>
            <person name="MacDonald P."/>
            <person name="Magnisalis V."/>
            <person name="Maru K."/>
            <person name="Matthews C."/>
            <person name="McCusker W."/>
            <person name="McDonough S."/>
            <person name="Mehta T."/>
            <person name="Meldrim J."/>
            <person name="Meneus L."/>
            <person name="Mihai O."/>
            <person name="Mihalev A."/>
            <person name="Mihova T."/>
            <person name="Mittelman R."/>
            <person name="Mlenga V."/>
            <person name="Montmayeur A."/>
            <person name="Mulrain L."/>
            <person name="Navidi A."/>
            <person name="Naylor J."/>
            <person name="Negash T."/>
            <person name="Nguyen T."/>
            <person name="Nguyen N."/>
            <person name="Nicol R."/>
            <person name="Norbu C."/>
            <person name="Norbu N."/>
            <person name="Novod N."/>
            <person name="O'Neill B."/>
            <person name="Osman S."/>
            <person name="Markiewicz E."/>
            <person name="Oyono O.L."/>
            <person name="Patti C."/>
            <person name="Phunkhang P."/>
            <person name="Pierre F."/>
            <person name="Priest M."/>
            <person name="Raghuraman S."/>
            <person name="Rege F."/>
            <person name="Reyes R."/>
            <person name="Rise C."/>
            <person name="Rogov P."/>
            <person name="Ross K."/>
            <person name="Ryan E."/>
            <person name="Settipalli S."/>
            <person name="Shea T."/>
            <person name="Sherpa N."/>
            <person name="Shi L."/>
            <person name="Shih D."/>
            <person name="Sparrow T."/>
            <person name="Spaulding J."/>
            <person name="Stalker J."/>
            <person name="Stange-Thomann N."/>
            <person name="Stavropoulos S."/>
            <person name="Stone C."/>
            <person name="Strader C."/>
            <person name="Tesfaye S."/>
            <person name="Thomson T."/>
            <person name="Thoulutsang Y."/>
            <person name="Thoulutsang D."/>
            <person name="Topham K."/>
            <person name="Topping I."/>
            <person name="Tsamla T."/>
            <person name="Vassiliev H."/>
            <person name="Vo A."/>
            <person name="Wangchuk T."/>
            <person name="Wangdi T."/>
            <person name="Weiand M."/>
            <person name="Wilkinson J."/>
            <person name="Wilson A."/>
            <person name="Yadav S."/>
            <person name="Young G."/>
            <person name="Yu Q."/>
            <person name="Zembek L."/>
            <person name="Zhong D."/>
            <person name="Zimmer A."/>
            <person name="Zwirko Z."/>
            <person name="Jaffe D.B."/>
            <person name="Alvarez P."/>
            <person name="Brockman W."/>
            <person name="Butler J."/>
            <person name="Chin C."/>
            <person name="Gnerre S."/>
            <person name="Grabherr M."/>
            <person name="Kleber M."/>
            <person name="Mauceli E."/>
            <person name="MacCallum I."/>
        </authorList>
    </citation>
    <scope>NUCLEOTIDE SEQUENCE [LARGE SCALE GENOMIC DNA]</scope>
    <source>
        <strain evidence="8">Tucson 14024-0371.13</strain>
    </source>
</reference>
<dbReference type="GO" id="GO:0016603">
    <property type="term" value="F:glutaminyl-peptide cyclotransferase activity"/>
    <property type="evidence" value="ECO:0007669"/>
    <property type="project" value="UniProtKB-EC"/>
</dbReference>
<dbReference type="SUPFAM" id="SSF53187">
    <property type="entry name" value="Zn-dependent exopeptidases"/>
    <property type="match status" value="1"/>
</dbReference>
<keyword evidence="5" id="KW-0012">Acyltransferase</keyword>
<gene>
    <name evidence="7" type="primary">Dana\GF10437</name>
    <name evidence="7" type="synonym">dana_GLEANR_10391</name>
    <name evidence="7" type="ORF">GF10437</name>
</gene>
<name>B3M3K6_DROAN</name>
<evidence type="ECO:0000259" key="6">
    <source>
        <dbReference type="Pfam" id="PF04389"/>
    </source>
</evidence>
<dbReference type="Pfam" id="PF04389">
    <property type="entry name" value="Peptidase_M28"/>
    <property type="match status" value="1"/>
</dbReference>
<evidence type="ECO:0000256" key="2">
    <source>
        <dbReference type="ARBA" id="ARBA00006014"/>
    </source>
</evidence>
<evidence type="ECO:0000313" key="7">
    <source>
        <dbReference type="EMBL" id="EDV40299.1"/>
    </source>
</evidence>
<dbReference type="GO" id="GO:0008270">
    <property type="term" value="F:zinc ion binding"/>
    <property type="evidence" value="ECO:0007669"/>
    <property type="project" value="TreeGrafter"/>
</dbReference>
<proteinExistence type="inferred from homology"/>
<feature type="domain" description="Peptidase M28" evidence="6">
    <location>
        <begin position="88"/>
        <end position="305"/>
    </location>
</feature>
<dbReference type="Gene3D" id="3.40.630.10">
    <property type="entry name" value="Zn peptidases"/>
    <property type="match status" value="1"/>
</dbReference>
<dbReference type="PANTHER" id="PTHR12283">
    <property type="entry name" value="GLUTAMINYL-PEPTIDE CYCLOTRANSFERASE"/>
    <property type="match status" value="1"/>
</dbReference>
<dbReference type="PANTHER" id="PTHR12283:SF6">
    <property type="entry name" value="GLUTAMINYL-PEPTIDE CYCLOTRANSFERASE-RELATED"/>
    <property type="match status" value="1"/>
</dbReference>
<dbReference type="SMR" id="B3M3K6"/>
<accession>B3M3K6</accession>
<evidence type="ECO:0000256" key="3">
    <source>
        <dbReference type="ARBA" id="ARBA00012012"/>
    </source>
</evidence>
<evidence type="ECO:0000256" key="4">
    <source>
        <dbReference type="ARBA" id="ARBA00022679"/>
    </source>
</evidence>
<organism evidence="7 8">
    <name type="scientific">Drosophila ananassae</name>
    <name type="common">Fruit fly</name>
    <dbReference type="NCBI Taxonomy" id="7217"/>
    <lineage>
        <taxon>Eukaryota</taxon>
        <taxon>Metazoa</taxon>
        <taxon>Ecdysozoa</taxon>
        <taxon>Arthropoda</taxon>
        <taxon>Hexapoda</taxon>
        <taxon>Insecta</taxon>
        <taxon>Pterygota</taxon>
        <taxon>Neoptera</taxon>
        <taxon>Endopterygota</taxon>
        <taxon>Diptera</taxon>
        <taxon>Brachycera</taxon>
        <taxon>Muscomorpha</taxon>
        <taxon>Ephydroidea</taxon>
        <taxon>Drosophilidae</taxon>
        <taxon>Drosophila</taxon>
        <taxon>Sophophora</taxon>
    </lineage>
</organism>
<dbReference type="InterPro" id="IPR040234">
    <property type="entry name" value="QC/QCL"/>
</dbReference>
<dbReference type="PhylomeDB" id="B3M3K6"/>
<dbReference type="Proteomes" id="UP000007801">
    <property type="component" value="Unassembled WGS sequence"/>
</dbReference>
<dbReference type="EMBL" id="CH902618">
    <property type="protein sequence ID" value="EDV40299.1"/>
    <property type="molecule type" value="Genomic_DNA"/>
</dbReference>
<keyword evidence="8" id="KW-1185">Reference proteome</keyword>
<dbReference type="AlphaFoldDB" id="B3M3K6"/>
<evidence type="ECO:0000256" key="5">
    <source>
        <dbReference type="ARBA" id="ARBA00023315"/>
    </source>
</evidence>
<protein>
    <recommendedName>
        <fullName evidence="3">glutaminyl-peptide cyclotransferase</fullName>
        <ecNumber evidence="3">2.3.2.5</ecNumber>
    </recommendedName>
</protein>
<dbReference type="EC" id="2.3.2.5" evidence="3"/>
<keyword evidence="4" id="KW-0808">Transferase</keyword>
<evidence type="ECO:0000313" key="8">
    <source>
        <dbReference type="Proteomes" id="UP000007801"/>
    </source>
</evidence>
<comment type="catalytic activity">
    <reaction evidence="1">
        <text>N-terminal L-glutaminyl-[peptide] = N-terminal 5-oxo-L-prolyl-[peptide] + NH4(+)</text>
        <dbReference type="Rhea" id="RHEA:23652"/>
        <dbReference type="Rhea" id="RHEA-COMP:11736"/>
        <dbReference type="Rhea" id="RHEA-COMP:11846"/>
        <dbReference type="ChEBI" id="CHEBI:28938"/>
        <dbReference type="ChEBI" id="CHEBI:64722"/>
        <dbReference type="ChEBI" id="CHEBI:87215"/>
        <dbReference type="EC" id="2.3.2.5"/>
    </reaction>
</comment>
<comment type="similarity">
    <text evidence="2">Belongs to the glutaminyl-peptide cyclotransferase family.</text>
</comment>
<evidence type="ECO:0000256" key="1">
    <source>
        <dbReference type="ARBA" id="ARBA00000001"/>
    </source>
</evidence>
<dbReference type="GeneID" id="6493307"/>